<dbReference type="RefSeq" id="XP_022292622.1">
    <property type="nucleotide sequence ID" value="XM_022436914.1"/>
</dbReference>
<feature type="chain" id="PRO_5034358719" evidence="1">
    <location>
        <begin position="24"/>
        <end position="639"/>
    </location>
</feature>
<keyword evidence="3" id="KW-1185">Reference proteome</keyword>
<gene>
    <name evidence="4" type="primary">LOC111103563</name>
</gene>
<evidence type="ECO:0000313" key="4">
    <source>
        <dbReference type="RefSeq" id="XP_022292622.1"/>
    </source>
</evidence>
<keyword evidence="1" id="KW-0732">Signal</keyword>
<dbReference type="PANTHER" id="PTHR22642">
    <property type="entry name" value="IMIDAZOLONEPROPIONASE"/>
    <property type="match status" value="1"/>
</dbReference>
<dbReference type="SUPFAM" id="SSF51556">
    <property type="entry name" value="Metallo-dependent hydrolases"/>
    <property type="match status" value="1"/>
</dbReference>
<protein>
    <submittedName>
        <fullName evidence="4">Uncharacterized protein LOC111103563</fullName>
    </submittedName>
</protein>
<feature type="signal peptide" evidence="1">
    <location>
        <begin position="1"/>
        <end position="23"/>
    </location>
</feature>
<dbReference type="CDD" id="cd01300">
    <property type="entry name" value="YtcJ_like"/>
    <property type="match status" value="1"/>
</dbReference>
<feature type="domain" description="Amidohydrolase 3" evidence="2">
    <location>
        <begin position="115"/>
        <end position="607"/>
    </location>
</feature>
<evidence type="ECO:0000259" key="2">
    <source>
        <dbReference type="Pfam" id="PF07969"/>
    </source>
</evidence>
<dbReference type="KEGG" id="cvn:111103563"/>
<dbReference type="Gene3D" id="3.20.20.140">
    <property type="entry name" value="Metal-dependent hydrolases"/>
    <property type="match status" value="1"/>
</dbReference>
<dbReference type="InterPro" id="IPR013108">
    <property type="entry name" value="Amidohydro_3"/>
</dbReference>
<sequence length="639" mass="71366">MVLKVKMSTLCWTLLVLASTVSAKSLHRGDTKELLLREIECLLGDKTLCDERKVSLPQRNNAVKNTIYINGTVYTVAGQNWDKTPRQAIVVQDGKIQLVGSTADALQHVNCESTVINLHGSTVLPGIHDVHVHPLEAASRVGNTCMMKKDTDPELMQDILRTCASRQIGTTWILGGGHSIESILNHIEKGGRPPKEIIDEVIPDLPVILLEETSHSVWVNSEALRRAKITANTPKRRGGVIMRIEGTNEPNGILLEDEGNSIMELALKPTPELEELSYTGLMEGLEILNENGITSVSDARVYWGRHNDKSWERACAEGKLTVRASLALWAYPQKEDSYQIQTLKDMHSDGTSDCFLRKNQIKVYIDGLLDSTTAALEEPYVKNLHLPGIPDNKGMNIFDQPRLTKYVRELQHFEGNKRFDFLIHAIGDRGVNQALNTFSDAWVSGTRHRMTHLEQIKPADLNRFRDMDIVADFQVAGDFTLPSERGRIESVIGADRAYDFVPLKSVFDTDATVTLSSDWDVSTINPFVGIQHAIDRGHQSVSVKDAVEMYTINAAYAMRQDHVVGSIETRKDADFVVIDTNIMDPRNAGVISQTKVLQTVLAGEEVYWGEGQNPIKDDTCPVLEKENKYCIPEHYCYTP</sequence>
<evidence type="ECO:0000256" key="1">
    <source>
        <dbReference type="SAM" id="SignalP"/>
    </source>
</evidence>
<dbReference type="Proteomes" id="UP000694844">
    <property type="component" value="Chromosome 7"/>
</dbReference>
<dbReference type="Gene3D" id="3.10.310.70">
    <property type="match status" value="1"/>
</dbReference>
<dbReference type="GO" id="GO:0016810">
    <property type="term" value="F:hydrolase activity, acting on carbon-nitrogen (but not peptide) bonds"/>
    <property type="evidence" value="ECO:0007669"/>
    <property type="project" value="InterPro"/>
</dbReference>
<organism evidence="3 4">
    <name type="scientific">Crassostrea virginica</name>
    <name type="common">Eastern oyster</name>
    <dbReference type="NCBI Taxonomy" id="6565"/>
    <lineage>
        <taxon>Eukaryota</taxon>
        <taxon>Metazoa</taxon>
        <taxon>Spiralia</taxon>
        <taxon>Lophotrochozoa</taxon>
        <taxon>Mollusca</taxon>
        <taxon>Bivalvia</taxon>
        <taxon>Autobranchia</taxon>
        <taxon>Pteriomorphia</taxon>
        <taxon>Ostreida</taxon>
        <taxon>Ostreoidea</taxon>
        <taxon>Ostreidae</taxon>
        <taxon>Crassostrea</taxon>
    </lineage>
</organism>
<dbReference type="InterPro" id="IPR032466">
    <property type="entry name" value="Metal_Hydrolase"/>
</dbReference>
<evidence type="ECO:0000313" key="3">
    <source>
        <dbReference type="Proteomes" id="UP000694844"/>
    </source>
</evidence>
<name>A0A8B8AM62_CRAVI</name>
<reference evidence="4" key="1">
    <citation type="submission" date="2025-08" db="UniProtKB">
        <authorList>
            <consortium name="RefSeq"/>
        </authorList>
    </citation>
    <scope>IDENTIFICATION</scope>
    <source>
        <tissue evidence="4">Whole sample</tissue>
    </source>
</reference>
<dbReference type="InterPro" id="IPR011059">
    <property type="entry name" value="Metal-dep_hydrolase_composite"/>
</dbReference>
<dbReference type="PANTHER" id="PTHR22642:SF2">
    <property type="entry name" value="PROTEIN LONG AFTER FAR-RED 3"/>
    <property type="match status" value="1"/>
</dbReference>
<dbReference type="Gene3D" id="2.30.40.10">
    <property type="entry name" value="Urease, subunit C, domain 1"/>
    <property type="match status" value="1"/>
</dbReference>
<accession>A0A8B8AM62</accession>
<dbReference type="Pfam" id="PF07969">
    <property type="entry name" value="Amidohydro_3"/>
    <property type="match status" value="1"/>
</dbReference>
<dbReference type="InterPro" id="IPR033932">
    <property type="entry name" value="YtcJ-like"/>
</dbReference>
<dbReference type="AlphaFoldDB" id="A0A8B8AM62"/>
<dbReference type="GeneID" id="111103563"/>
<dbReference type="SUPFAM" id="SSF51338">
    <property type="entry name" value="Composite domain of metallo-dependent hydrolases"/>
    <property type="match status" value="1"/>
</dbReference>
<dbReference type="OrthoDB" id="3501663at2759"/>
<proteinExistence type="predicted"/>